<dbReference type="Pfam" id="PF00015">
    <property type="entry name" value="MCPsignal"/>
    <property type="match status" value="1"/>
</dbReference>
<evidence type="ECO:0000259" key="7">
    <source>
        <dbReference type="PROSITE" id="PS50885"/>
    </source>
</evidence>
<dbReference type="EMBL" id="JAMXQS010000007">
    <property type="protein sequence ID" value="MCO6051066.1"/>
    <property type="molecule type" value="Genomic_DNA"/>
</dbReference>
<feature type="domain" description="HAMP" evidence="7">
    <location>
        <begin position="200"/>
        <end position="253"/>
    </location>
</feature>
<dbReference type="InterPro" id="IPR004090">
    <property type="entry name" value="Chemotax_Me-accpt_rcpt"/>
</dbReference>
<evidence type="ECO:0000256" key="2">
    <source>
        <dbReference type="ARBA" id="ARBA00029447"/>
    </source>
</evidence>
<feature type="coiled-coil region" evidence="4">
    <location>
        <begin position="249"/>
        <end position="282"/>
    </location>
</feature>
<evidence type="ECO:0000256" key="4">
    <source>
        <dbReference type="SAM" id="Coils"/>
    </source>
</evidence>
<dbReference type="SMART" id="SM00304">
    <property type="entry name" value="HAMP"/>
    <property type="match status" value="2"/>
</dbReference>
<dbReference type="Proteomes" id="UP001205906">
    <property type="component" value="Unassembled WGS sequence"/>
</dbReference>
<dbReference type="Gene3D" id="1.10.8.500">
    <property type="entry name" value="HAMP domain in histidine kinase"/>
    <property type="match status" value="1"/>
</dbReference>
<feature type="domain" description="Methyl-accepting transducer" evidence="6">
    <location>
        <begin position="338"/>
        <end position="567"/>
    </location>
</feature>
<keyword evidence="4" id="KW-0175">Coiled coil</keyword>
<keyword evidence="1" id="KW-0145">Chemotaxis</keyword>
<dbReference type="Pfam" id="PF00672">
    <property type="entry name" value="HAMP"/>
    <property type="match status" value="1"/>
</dbReference>
<dbReference type="PROSITE" id="PS50111">
    <property type="entry name" value="CHEMOTAXIS_TRANSDUC_2"/>
    <property type="match status" value="1"/>
</dbReference>
<name>A0ABT1CAQ6_9HYPH</name>
<keyword evidence="9" id="KW-1185">Reference proteome</keyword>
<dbReference type="CDD" id="cd06225">
    <property type="entry name" value="HAMP"/>
    <property type="match status" value="1"/>
</dbReference>
<feature type="transmembrane region" description="Helical" evidence="5">
    <location>
        <begin position="177"/>
        <end position="202"/>
    </location>
</feature>
<evidence type="ECO:0000256" key="1">
    <source>
        <dbReference type="ARBA" id="ARBA00022500"/>
    </source>
</evidence>
<accession>A0ABT1CAQ6</accession>
<dbReference type="PROSITE" id="PS50885">
    <property type="entry name" value="HAMP"/>
    <property type="match status" value="2"/>
</dbReference>
<organism evidence="8 9">
    <name type="scientific">Mesorhizobium liriopis</name>
    <dbReference type="NCBI Taxonomy" id="2953882"/>
    <lineage>
        <taxon>Bacteria</taxon>
        <taxon>Pseudomonadati</taxon>
        <taxon>Pseudomonadota</taxon>
        <taxon>Alphaproteobacteria</taxon>
        <taxon>Hyphomicrobiales</taxon>
        <taxon>Phyllobacteriaceae</taxon>
        <taxon>Mesorhizobium</taxon>
    </lineage>
</organism>
<feature type="domain" description="HAMP" evidence="7">
    <location>
        <begin position="281"/>
        <end position="333"/>
    </location>
</feature>
<dbReference type="InterPro" id="IPR003660">
    <property type="entry name" value="HAMP_dom"/>
</dbReference>
<comment type="caution">
    <text evidence="8">The sequence shown here is derived from an EMBL/GenBank/DDBJ whole genome shotgun (WGS) entry which is preliminary data.</text>
</comment>
<dbReference type="PANTHER" id="PTHR43531:SF11">
    <property type="entry name" value="METHYL-ACCEPTING CHEMOTAXIS PROTEIN 3"/>
    <property type="match status" value="1"/>
</dbReference>
<feature type="coiled-coil region" evidence="4">
    <location>
        <begin position="343"/>
        <end position="377"/>
    </location>
</feature>
<comment type="similarity">
    <text evidence="2">Belongs to the methyl-accepting chemotaxis (MCP) protein family.</text>
</comment>
<gene>
    <name evidence="8" type="ORF">NGM99_14880</name>
</gene>
<evidence type="ECO:0000313" key="8">
    <source>
        <dbReference type="EMBL" id="MCO6051066.1"/>
    </source>
</evidence>
<dbReference type="RefSeq" id="WP_252820280.1">
    <property type="nucleotide sequence ID" value="NZ_JAMXQS010000007.1"/>
</dbReference>
<dbReference type="SUPFAM" id="SSF158472">
    <property type="entry name" value="HAMP domain-like"/>
    <property type="match status" value="1"/>
</dbReference>
<keyword evidence="5" id="KW-0472">Membrane</keyword>
<dbReference type="InterPro" id="IPR004089">
    <property type="entry name" value="MCPsignal_dom"/>
</dbReference>
<dbReference type="PRINTS" id="PR00260">
    <property type="entry name" value="CHEMTRNSDUCR"/>
</dbReference>
<evidence type="ECO:0000256" key="3">
    <source>
        <dbReference type="PROSITE-ProRule" id="PRU00284"/>
    </source>
</evidence>
<reference evidence="8 9" key="1">
    <citation type="submission" date="2022-06" db="EMBL/GenBank/DDBJ databases">
        <title>Mesorhizobium sp. strain RP14 Genome sequencing and assembly.</title>
        <authorList>
            <person name="Kim I."/>
        </authorList>
    </citation>
    <scope>NUCLEOTIDE SEQUENCE [LARGE SCALE GENOMIC DNA]</scope>
    <source>
        <strain evidence="9">RP14(2022)</strain>
    </source>
</reference>
<dbReference type="SUPFAM" id="SSF58104">
    <property type="entry name" value="Methyl-accepting chemotaxis protein (MCP) signaling domain"/>
    <property type="match status" value="1"/>
</dbReference>
<proteinExistence type="inferred from homology"/>
<dbReference type="PANTHER" id="PTHR43531">
    <property type="entry name" value="PROTEIN ICFG"/>
    <property type="match status" value="1"/>
</dbReference>
<dbReference type="SMART" id="SM00283">
    <property type="entry name" value="MA"/>
    <property type="match status" value="1"/>
</dbReference>
<dbReference type="InterPro" id="IPR051310">
    <property type="entry name" value="MCP_chemotaxis"/>
</dbReference>
<dbReference type="CDD" id="cd11386">
    <property type="entry name" value="MCP_signal"/>
    <property type="match status" value="1"/>
</dbReference>
<keyword evidence="3" id="KW-0807">Transducer</keyword>
<evidence type="ECO:0000256" key="5">
    <source>
        <dbReference type="SAM" id="Phobius"/>
    </source>
</evidence>
<protein>
    <submittedName>
        <fullName evidence="8">Methyl-accepting chemotaxis protein</fullName>
    </submittedName>
</protein>
<evidence type="ECO:0000313" key="9">
    <source>
        <dbReference type="Proteomes" id="UP001205906"/>
    </source>
</evidence>
<sequence>MKTTMGRMMSQTSLTTRFGVSIIAVSVLGLAATGFFAEKFMRSSLSHVAEQGWERVTADFAKNVAGAVKWNKPDVIDRRTDALAETPEQPLNRALVLSRNGDVLSDYTLRGTDAGGLDQAVREAVASDPAGVSTRSLDNSYLVVAPSGEGIDKKPLGHVAFAWSTAALERDATAAGLALLGMQALGVLAVAGAMILALRAWVIRPLKGITTRIGALSAGDLDSPVSYQERQDETGVIARAVEEFRQTSIAKLAGEREAAARQAAMEEERALAERERAAAAEQLDHVVSELGAGLSEIAHGNLMQEVGANFPAEYRKLGQDYNEATARLRQTMGGIIVSGEGIRANSEEIREAANDLARRTEQQAANLEETVAALDQITTSVTQTAQSTGRARNVVASAKTDAEMSGDVARQTIAAMGQIEQSSSQISQIIGVIDEIAFQTNLLALNAGVEAARAGEAGRGFAVVASEVRTLAQRSAEAAKEIKTLISASTAHVENGVNMVAETGKVLERIVGHIGEINKVVTDIAASAEEQAAGLQSINSAMNLMDQVTQKNAAMVEEVTASSASLAGETDRLVRLVKQFKVEEGGRAAYSAPVEEKIIELPRRTVAPAPVIRAVQPEPEISGALALQSKPSADADIDGWEEF</sequence>
<evidence type="ECO:0000259" key="6">
    <source>
        <dbReference type="PROSITE" id="PS50111"/>
    </source>
</evidence>
<keyword evidence="5" id="KW-0812">Transmembrane</keyword>
<keyword evidence="5" id="KW-1133">Transmembrane helix</keyword>
<dbReference type="Gene3D" id="1.10.287.950">
    <property type="entry name" value="Methyl-accepting chemotaxis protein"/>
    <property type="match status" value="1"/>
</dbReference>